<accession>A0A0U4W6B3</accession>
<dbReference type="AlphaFoldDB" id="A0A0U4W6B3"/>
<dbReference type="KEGG" id="por:APT59_04375"/>
<dbReference type="OrthoDB" id="9780310at2"/>
<dbReference type="InterPro" id="IPR036520">
    <property type="entry name" value="UPF0759_sf"/>
</dbReference>
<evidence type="ECO:0000313" key="1">
    <source>
        <dbReference type="EMBL" id="ALZ83477.1"/>
    </source>
</evidence>
<name>A0A0U4W6B3_9PSED</name>
<sequence length="285" mass="32129">MLPYFLGCPSWNDNAWRESLYHGLRPGDFLPRYAQVFNAVEGNTTFYAWPSADTIRRWAELMPSGFRFCAKFPRDISHAEDLRVQLSSARTFLDLLAPLGERASPLWLQLPAGFGPDRLNELRVFLSAMAPRCALAVEVRHLAFFDKGETERALNRLLMELGVERVGLDSAALFSADPSEPAVRLAQAKKPRVPARALAFSEQPQVRFIGRLELAANDYYLAKWITRVADWVEAGKAPYVFLHTPDNRQAPELALRFHAQLRERLPGLPELPALTTADTEQLGLL</sequence>
<dbReference type="RefSeq" id="WP_059313734.1">
    <property type="nucleotide sequence ID" value="NZ_CP013987.1"/>
</dbReference>
<dbReference type="Proteomes" id="UP000064137">
    <property type="component" value="Chromosome"/>
</dbReference>
<evidence type="ECO:0000313" key="2">
    <source>
        <dbReference type="Proteomes" id="UP000064137"/>
    </source>
</evidence>
<dbReference type="EMBL" id="CP013987">
    <property type="protein sequence ID" value="ALZ83477.1"/>
    <property type="molecule type" value="Genomic_DNA"/>
</dbReference>
<evidence type="ECO:0008006" key="3">
    <source>
        <dbReference type="Google" id="ProtNLM"/>
    </source>
</evidence>
<reference evidence="1 2" key="1">
    <citation type="submission" date="2016-01" db="EMBL/GenBank/DDBJ databases">
        <title>Annotation of Pseudomonas oryzihabitans USDA-ARS-USMARC-56511.</title>
        <authorList>
            <person name="Harhay G.P."/>
            <person name="Harhay D.M."/>
            <person name="Smith T.P.L."/>
            <person name="Bono J.L."/>
            <person name="Heaton M.P."/>
            <person name="Clawson M.L."/>
            <person name="Chitko-Mckown C.G."/>
            <person name="Capik S.F."/>
            <person name="DeDonder K.D."/>
            <person name="Apley M.D."/>
            <person name="Lubbers B.V."/>
            <person name="White B.J."/>
            <person name="Larson R.L."/>
        </authorList>
    </citation>
    <scope>NUCLEOTIDE SEQUENCE [LARGE SCALE GENOMIC DNA]</scope>
    <source>
        <strain evidence="1 2">USDA-ARS-USMARC-56511</strain>
    </source>
</reference>
<dbReference type="Pfam" id="PF01904">
    <property type="entry name" value="DUF72"/>
    <property type="match status" value="1"/>
</dbReference>
<proteinExistence type="predicted"/>
<dbReference type="PANTHER" id="PTHR30348">
    <property type="entry name" value="UNCHARACTERIZED PROTEIN YECE"/>
    <property type="match status" value="1"/>
</dbReference>
<protein>
    <recommendedName>
        <fullName evidence="3">DUF72 domain-containing protein</fullName>
    </recommendedName>
</protein>
<dbReference type="Gene3D" id="3.20.20.410">
    <property type="entry name" value="Protein of unknown function UPF0759"/>
    <property type="match status" value="1"/>
</dbReference>
<gene>
    <name evidence="1" type="ORF">APT59_04375</name>
</gene>
<organism evidence="1 2">
    <name type="scientific">Pseudomonas oryzihabitans</name>
    <dbReference type="NCBI Taxonomy" id="47885"/>
    <lineage>
        <taxon>Bacteria</taxon>
        <taxon>Pseudomonadati</taxon>
        <taxon>Pseudomonadota</taxon>
        <taxon>Gammaproteobacteria</taxon>
        <taxon>Pseudomonadales</taxon>
        <taxon>Pseudomonadaceae</taxon>
        <taxon>Pseudomonas</taxon>
    </lineage>
</organism>
<dbReference type="PANTHER" id="PTHR30348:SF9">
    <property type="entry name" value="UPF0759 PROTEIN YECE"/>
    <property type="match status" value="1"/>
</dbReference>
<dbReference type="SUPFAM" id="SSF117396">
    <property type="entry name" value="TM1631-like"/>
    <property type="match status" value="1"/>
</dbReference>
<dbReference type="InterPro" id="IPR002763">
    <property type="entry name" value="DUF72"/>
</dbReference>